<organism evidence="4 5">
    <name type="scientific">Petrachloros mirabilis ULC683</name>
    <dbReference type="NCBI Taxonomy" id="2781853"/>
    <lineage>
        <taxon>Bacteria</taxon>
        <taxon>Bacillati</taxon>
        <taxon>Cyanobacteriota</taxon>
        <taxon>Cyanophyceae</taxon>
        <taxon>Synechococcales</taxon>
        <taxon>Petrachlorosaceae</taxon>
        <taxon>Petrachloros</taxon>
        <taxon>Petrachloros mirabilis</taxon>
    </lineage>
</organism>
<reference evidence="4" key="1">
    <citation type="submission" date="2019-12" db="EMBL/GenBank/DDBJ databases">
        <title>High-Quality draft genome sequences of three cyanobacteria isolated from the limestone walls of the Old Cathedral of Coimbra.</title>
        <authorList>
            <person name="Tiago I."/>
            <person name="Soares F."/>
            <person name="Portugal A."/>
        </authorList>
    </citation>
    <scope>NUCLEOTIDE SEQUENCE [LARGE SCALE GENOMIC DNA]</scope>
    <source>
        <strain evidence="4">C</strain>
    </source>
</reference>
<dbReference type="InterPro" id="IPR027417">
    <property type="entry name" value="P-loop_NTPase"/>
</dbReference>
<feature type="domain" description="ArsA/GET3 Anion-transporting ATPase-like" evidence="2">
    <location>
        <begin position="4"/>
        <end position="258"/>
    </location>
</feature>
<dbReference type="InterPro" id="IPR040612">
    <property type="entry name" value="ArsA_HSP20-like"/>
</dbReference>
<dbReference type="RefSeq" id="WP_161826576.1">
    <property type="nucleotide sequence ID" value="NZ_WVIC01000040.1"/>
</dbReference>
<proteinExistence type="inferred from homology"/>
<evidence type="ECO:0000259" key="3">
    <source>
        <dbReference type="Pfam" id="PF17886"/>
    </source>
</evidence>
<evidence type="ECO:0000313" key="5">
    <source>
        <dbReference type="Proteomes" id="UP000607397"/>
    </source>
</evidence>
<dbReference type="CDD" id="cd02035">
    <property type="entry name" value="ArsA"/>
    <property type="match status" value="1"/>
</dbReference>
<dbReference type="Gene3D" id="2.60.40.790">
    <property type="match status" value="1"/>
</dbReference>
<dbReference type="EMBL" id="WVIC01000040">
    <property type="protein sequence ID" value="NCJ08101.1"/>
    <property type="molecule type" value="Genomic_DNA"/>
</dbReference>
<evidence type="ECO:0000313" key="4">
    <source>
        <dbReference type="EMBL" id="NCJ08101.1"/>
    </source>
</evidence>
<dbReference type="Pfam" id="PF17886">
    <property type="entry name" value="ArsA_HSP20"/>
    <property type="match status" value="1"/>
</dbReference>
<dbReference type="PANTHER" id="PTHR43868:SF1">
    <property type="entry name" value="P-LOOP CONTAINING NUCLEOSIDE TRIPHOSPHATE HYDROLASES SUPERFAMILY PROTEIN"/>
    <property type="match status" value="1"/>
</dbReference>
<comment type="caution">
    <text evidence="4">The sequence shown here is derived from an EMBL/GenBank/DDBJ whole genome shotgun (WGS) entry which is preliminary data.</text>
</comment>
<evidence type="ECO:0000256" key="1">
    <source>
        <dbReference type="ARBA" id="ARBA00011040"/>
    </source>
</evidence>
<name>A0A8K2A1K6_9CYAN</name>
<protein>
    <submittedName>
        <fullName evidence="4">ArsA family ATPase</fullName>
    </submittedName>
</protein>
<comment type="similarity">
    <text evidence="1">Belongs to the arsA ATPase family.</text>
</comment>
<dbReference type="InterPro" id="IPR053262">
    <property type="entry name" value="ArsA_ATPase-like"/>
</dbReference>
<sequence length="366" mass="39520">MAFILTFLGKGGTGRTTLAIAAAKALAEQGQRVLLVGGSADPALGLLLGEPGLSVTPREVSANLVAAQIQTTELLAQSWSEVKALEEQYVRTPFFKAVYGQELGVLPGMDEALTLYALKEWDACGQHDVILYDSSSSQSLLRMLGMPEIASWYGRRFRQVFAESDLGRAISPFVQPVAAAVLNNPDWGSNPFDQQVGQAENLFEQGKAAIADPQRVLAYLVTTEDPVAQASAQHLWGSAQQINLTVGGVLLNRGIVSEPLSKAFAPLHIHAIPTRISDDWHPLMAALPPWQQPTPAPQPLSIDLAQRQVKLFLPGLDKKQVKLTQSGPELTIEAGDQRHNLLLPPELKGQAVTGAKFDQGYLTIQL</sequence>
<dbReference type="Proteomes" id="UP000607397">
    <property type="component" value="Unassembled WGS sequence"/>
</dbReference>
<dbReference type="PANTHER" id="PTHR43868">
    <property type="entry name" value="OS02G0711200 PROTEIN"/>
    <property type="match status" value="1"/>
</dbReference>
<dbReference type="AlphaFoldDB" id="A0A8K2A1K6"/>
<gene>
    <name evidence="4" type="ORF">GS597_16620</name>
</gene>
<feature type="domain" description="ArsA HSP20-like" evidence="3">
    <location>
        <begin position="307"/>
        <end position="365"/>
    </location>
</feature>
<dbReference type="InterPro" id="IPR025723">
    <property type="entry name" value="ArsA/GET3_ATPase-like"/>
</dbReference>
<accession>A0A8K2A1K6</accession>
<dbReference type="Gene3D" id="3.40.50.300">
    <property type="entry name" value="P-loop containing nucleotide triphosphate hydrolases"/>
    <property type="match status" value="1"/>
</dbReference>
<dbReference type="Pfam" id="PF02374">
    <property type="entry name" value="ArsA_ATPase"/>
    <property type="match status" value="1"/>
</dbReference>
<evidence type="ECO:0000259" key="2">
    <source>
        <dbReference type="Pfam" id="PF02374"/>
    </source>
</evidence>
<keyword evidence="5" id="KW-1185">Reference proteome</keyword>
<dbReference type="InterPro" id="IPR008978">
    <property type="entry name" value="HSP20-like_chaperone"/>
</dbReference>
<dbReference type="SUPFAM" id="SSF52540">
    <property type="entry name" value="P-loop containing nucleoside triphosphate hydrolases"/>
    <property type="match status" value="1"/>
</dbReference>
<dbReference type="CDD" id="cd06464">
    <property type="entry name" value="ACD_sHsps-like"/>
    <property type="match status" value="1"/>
</dbReference>